<dbReference type="Proteomes" id="UP000652761">
    <property type="component" value="Unassembled WGS sequence"/>
</dbReference>
<gene>
    <name evidence="4" type="ORF">Taro_023203</name>
</gene>
<keyword evidence="2" id="KW-0694">RNA-binding</keyword>
<sequence>MSTPVGKISDNDETAAQDNTQILQKGNHDEDLGAAGAEKKWPGWPGDTVFRILVPWQKVGGLIGRKGEFIKKMCEESRARIKILDGPPGSPVRAVMISAKEEPDSLLPPAVDGLLRVHKRITEGLEGESAIALVAGAGTSTRLLVAATQAGILIGKHGATIKSIQESSKCAVRVLEELPTFALQDDRIVEIQGEPAGVHKALELIAGHLRKFLVDRSVLPLFEMNMSMPNAHMGQNLPPPQPWGHPPGLPPNAGGAGYGAAPPFMPPRMHDNFYPPSDIPPLDKQPHHGVSTYGRDVPPMGVHSTNNQPPAPIVTQVTQHMQIPLSYADAVIGTAGASISYIRRASGATITIQETRGIPGEMTVEINGSATQVQTAQQISWLKLLDQQRAQVPHLIRVTILTRRMGPRTFPHLQMLDLLPTAAEAIVLFMEPTMDIDPVEELLSLEVLLSVNEDCHCQR</sequence>
<accession>A0A843VAP1</accession>
<dbReference type="Pfam" id="PF00013">
    <property type="entry name" value="KH_1"/>
    <property type="match status" value="3"/>
</dbReference>
<dbReference type="Gene3D" id="3.30.1370.10">
    <property type="entry name" value="K Homology domain, type 1"/>
    <property type="match status" value="1"/>
</dbReference>
<dbReference type="OrthoDB" id="442947at2759"/>
<dbReference type="CDD" id="cd22460">
    <property type="entry name" value="KH-I_PEPPER_rpt2_like"/>
    <property type="match status" value="1"/>
</dbReference>
<evidence type="ECO:0000256" key="2">
    <source>
        <dbReference type="PROSITE-ProRule" id="PRU00117"/>
    </source>
</evidence>
<feature type="domain" description="K Homology" evidence="3">
    <location>
        <begin position="137"/>
        <end position="210"/>
    </location>
</feature>
<dbReference type="PROSITE" id="PS50084">
    <property type="entry name" value="KH_TYPE_1"/>
    <property type="match status" value="3"/>
</dbReference>
<dbReference type="GO" id="GO:0003723">
    <property type="term" value="F:RNA binding"/>
    <property type="evidence" value="ECO:0007669"/>
    <property type="project" value="UniProtKB-UniRule"/>
</dbReference>
<dbReference type="SUPFAM" id="SSF54791">
    <property type="entry name" value="Eukaryotic type KH-domain (KH-domain type I)"/>
    <property type="match status" value="3"/>
</dbReference>
<feature type="domain" description="K Homology" evidence="3">
    <location>
        <begin position="46"/>
        <end position="126"/>
    </location>
</feature>
<dbReference type="EMBL" id="NMUH01001258">
    <property type="protein sequence ID" value="MQL90604.1"/>
    <property type="molecule type" value="Genomic_DNA"/>
</dbReference>
<dbReference type="Gene3D" id="3.30.310.210">
    <property type="match status" value="1"/>
</dbReference>
<dbReference type="CDD" id="cd22459">
    <property type="entry name" value="KH-I_PEPPER_rpt1_like"/>
    <property type="match status" value="1"/>
</dbReference>
<dbReference type="InterPro" id="IPR004088">
    <property type="entry name" value="KH_dom_type_1"/>
</dbReference>
<dbReference type="InterPro" id="IPR036612">
    <property type="entry name" value="KH_dom_type_1_sf"/>
</dbReference>
<dbReference type="AlphaFoldDB" id="A0A843VAP1"/>
<proteinExistence type="predicted"/>
<evidence type="ECO:0000259" key="3">
    <source>
        <dbReference type="SMART" id="SM00322"/>
    </source>
</evidence>
<keyword evidence="1" id="KW-0677">Repeat</keyword>
<reference evidence="4" key="1">
    <citation type="submission" date="2017-07" db="EMBL/GenBank/DDBJ databases">
        <title>Taro Niue Genome Assembly and Annotation.</title>
        <authorList>
            <person name="Atibalentja N."/>
            <person name="Keating K."/>
            <person name="Fields C.J."/>
        </authorList>
    </citation>
    <scope>NUCLEOTIDE SEQUENCE</scope>
    <source>
        <strain evidence="4">Niue_2</strain>
        <tissue evidence="4">Leaf</tissue>
    </source>
</reference>
<protein>
    <recommendedName>
        <fullName evidence="3">K Homology domain-containing protein</fullName>
    </recommendedName>
</protein>
<name>A0A843VAP1_COLES</name>
<evidence type="ECO:0000313" key="4">
    <source>
        <dbReference type="EMBL" id="MQL90604.1"/>
    </source>
</evidence>
<evidence type="ECO:0000313" key="5">
    <source>
        <dbReference type="Proteomes" id="UP000652761"/>
    </source>
</evidence>
<organism evidence="4 5">
    <name type="scientific">Colocasia esculenta</name>
    <name type="common">Wild taro</name>
    <name type="synonym">Arum esculentum</name>
    <dbReference type="NCBI Taxonomy" id="4460"/>
    <lineage>
        <taxon>Eukaryota</taxon>
        <taxon>Viridiplantae</taxon>
        <taxon>Streptophyta</taxon>
        <taxon>Embryophyta</taxon>
        <taxon>Tracheophyta</taxon>
        <taxon>Spermatophyta</taxon>
        <taxon>Magnoliopsida</taxon>
        <taxon>Liliopsida</taxon>
        <taxon>Araceae</taxon>
        <taxon>Aroideae</taxon>
        <taxon>Colocasieae</taxon>
        <taxon>Colocasia</taxon>
    </lineage>
</organism>
<dbReference type="PANTHER" id="PTHR10288">
    <property type="entry name" value="KH DOMAIN CONTAINING RNA BINDING PROTEIN"/>
    <property type="match status" value="1"/>
</dbReference>
<dbReference type="CDD" id="cd22461">
    <property type="entry name" value="KH-I_PEPPER_like_rpt3"/>
    <property type="match status" value="1"/>
</dbReference>
<dbReference type="SMART" id="SM00322">
    <property type="entry name" value="KH"/>
    <property type="match status" value="3"/>
</dbReference>
<keyword evidence="5" id="KW-1185">Reference proteome</keyword>
<dbReference type="InterPro" id="IPR004087">
    <property type="entry name" value="KH_dom"/>
</dbReference>
<feature type="domain" description="K Homology" evidence="3">
    <location>
        <begin position="315"/>
        <end position="389"/>
    </location>
</feature>
<comment type="caution">
    <text evidence="4">The sequence shown here is derived from an EMBL/GenBank/DDBJ whole genome shotgun (WGS) entry which is preliminary data.</text>
</comment>
<evidence type="ECO:0000256" key="1">
    <source>
        <dbReference type="ARBA" id="ARBA00022737"/>
    </source>
</evidence>